<gene>
    <name evidence="1" type="ORF">EZS27_034159</name>
</gene>
<sequence length="76" mass="8846">MRKKYILADNLSKDELINYEAKLIEVSNLVKEFNDKMKKLGVYFVAFPSDGDVGAYVVDNEYKAIEPYTFEKPFEI</sequence>
<dbReference type="AlphaFoldDB" id="A0A5J4Q3Y7"/>
<feature type="non-terminal residue" evidence="1">
    <location>
        <position position="76"/>
    </location>
</feature>
<proteinExistence type="predicted"/>
<dbReference type="EMBL" id="SNRY01005276">
    <property type="protein sequence ID" value="KAA6315373.1"/>
    <property type="molecule type" value="Genomic_DNA"/>
</dbReference>
<organism evidence="1">
    <name type="scientific">termite gut metagenome</name>
    <dbReference type="NCBI Taxonomy" id="433724"/>
    <lineage>
        <taxon>unclassified sequences</taxon>
        <taxon>metagenomes</taxon>
        <taxon>organismal metagenomes</taxon>
    </lineage>
</organism>
<accession>A0A5J4Q3Y7</accession>
<evidence type="ECO:0000313" key="1">
    <source>
        <dbReference type="EMBL" id="KAA6315373.1"/>
    </source>
</evidence>
<reference evidence="1" key="1">
    <citation type="submission" date="2019-03" db="EMBL/GenBank/DDBJ databases">
        <title>Single cell metagenomics reveals metabolic interactions within the superorganism composed of flagellate Streblomastix strix and complex community of Bacteroidetes bacteria on its surface.</title>
        <authorList>
            <person name="Treitli S.C."/>
            <person name="Kolisko M."/>
            <person name="Husnik F."/>
            <person name="Keeling P."/>
            <person name="Hampl V."/>
        </authorList>
    </citation>
    <scope>NUCLEOTIDE SEQUENCE</scope>
    <source>
        <strain evidence="1">STM</strain>
    </source>
</reference>
<protein>
    <submittedName>
        <fullName evidence="1">Uncharacterized protein</fullName>
    </submittedName>
</protein>
<name>A0A5J4Q3Y7_9ZZZZ</name>
<comment type="caution">
    <text evidence="1">The sequence shown here is derived from an EMBL/GenBank/DDBJ whole genome shotgun (WGS) entry which is preliminary data.</text>
</comment>